<proteinExistence type="predicted"/>
<dbReference type="EMBL" id="VYZN01000042">
    <property type="protein sequence ID" value="KAE9530955.1"/>
    <property type="molecule type" value="Genomic_DNA"/>
</dbReference>
<dbReference type="AlphaFoldDB" id="A0A6G0TEA3"/>
<organism evidence="1 2">
    <name type="scientific">Aphis glycines</name>
    <name type="common">Soybean aphid</name>
    <dbReference type="NCBI Taxonomy" id="307491"/>
    <lineage>
        <taxon>Eukaryota</taxon>
        <taxon>Metazoa</taxon>
        <taxon>Ecdysozoa</taxon>
        <taxon>Arthropoda</taxon>
        <taxon>Hexapoda</taxon>
        <taxon>Insecta</taxon>
        <taxon>Pterygota</taxon>
        <taxon>Neoptera</taxon>
        <taxon>Paraneoptera</taxon>
        <taxon>Hemiptera</taxon>
        <taxon>Sternorrhyncha</taxon>
        <taxon>Aphidomorpha</taxon>
        <taxon>Aphidoidea</taxon>
        <taxon>Aphididae</taxon>
        <taxon>Aphidini</taxon>
        <taxon>Aphis</taxon>
        <taxon>Aphis</taxon>
    </lineage>
</organism>
<keyword evidence="2" id="KW-1185">Reference proteome</keyword>
<accession>A0A6G0TEA3</accession>
<gene>
    <name evidence="1" type="ORF">AGLY_011417</name>
</gene>
<sequence>MSGKCFKTALRATLETLYTHIMMKKTMYTFPSPTAIAASPMSPPFLVLAFFDIEKSDPNTFNNRRICMEFAAAFLLSYILSFNARTHAALSELEMLNLNRSYNLRTLEEYFLVKLNVWIKNNELQPRTTLKLKIIKNELIKVINSDGHYRRPSLVINTNKTLKIMMHTSAQDNKKNNIEQSQIIHYHRTILIPLINSTIK</sequence>
<feature type="non-terminal residue" evidence="1">
    <location>
        <position position="200"/>
    </location>
</feature>
<protein>
    <submittedName>
        <fullName evidence="1">Uncharacterized protein</fullName>
    </submittedName>
</protein>
<evidence type="ECO:0000313" key="1">
    <source>
        <dbReference type="EMBL" id="KAE9530955.1"/>
    </source>
</evidence>
<evidence type="ECO:0000313" key="2">
    <source>
        <dbReference type="Proteomes" id="UP000475862"/>
    </source>
</evidence>
<dbReference type="Proteomes" id="UP000475862">
    <property type="component" value="Unassembled WGS sequence"/>
</dbReference>
<reference evidence="1 2" key="1">
    <citation type="submission" date="2019-08" db="EMBL/GenBank/DDBJ databases">
        <title>The genome of the soybean aphid Biotype 1, its phylome, world population structure and adaptation to the North American continent.</title>
        <authorList>
            <person name="Giordano R."/>
            <person name="Donthu R.K."/>
            <person name="Hernandez A.G."/>
            <person name="Wright C.L."/>
            <person name="Zimin A.V."/>
        </authorList>
    </citation>
    <scope>NUCLEOTIDE SEQUENCE [LARGE SCALE GENOMIC DNA]</scope>
    <source>
        <tissue evidence="1">Whole aphids</tissue>
    </source>
</reference>
<name>A0A6G0TEA3_APHGL</name>
<comment type="caution">
    <text evidence="1">The sequence shown here is derived from an EMBL/GenBank/DDBJ whole genome shotgun (WGS) entry which is preliminary data.</text>
</comment>